<comment type="caution">
    <text evidence="1">The sequence shown here is derived from an EMBL/GenBank/DDBJ whole genome shotgun (WGS) entry which is preliminary data.</text>
</comment>
<keyword evidence="2" id="KW-1185">Reference proteome</keyword>
<feature type="non-terminal residue" evidence="1">
    <location>
        <position position="1"/>
    </location>
</feature>
<evidence type="ECO:0000313" key="2">
    <source>
        <dbReference type="Proteomes" id="UP001479436"/>
    </source>
</evidence>
<reference evidence="1 2" key="1">
    <citation type="submission" date="2023-04" db="EMBL/GenBank/DDBJ databases">
        <title>Genome of Basidiobolus ranarum AG-B5.</title>
        <authorList>
            <person name="Stajich J.E."/>
            <person name="Carter-House D."/>
            <person name="Gryganskyi A."/>
        </authorList>
    </citation>
    <scope>NUCLEOTIDE SEQUENCE [LARGE SCALE GENOMIC DNA]</scope>
    <source>
        <strain evidence="1 2">AG-B5</strain>
    </source>
</reference>
<dbReference type="Proteomes" id="UP001479436">
    <property type="component" value="Unassembled WGS sequence"/>
</dbReference>
<organism evidence="1 2">
    <name type="scientific">Basidiobolus ranarum</name>
    <dbReference type="NCBI Taxonomy" id="34480"/>
    <lineage>
        <taxon>Eukaryota</taxon>
        <taxon>Fungi</taxon>
        <taxon>Fungi incertae sedis</taxon>
        <taxon>Zoopagomycota</taxon>
        <taxon>Entomophthoromycotina</taxon>
        <taxon>Basidiobolomycetes</taxon>
        <taxon>Basidiobolales</taxon>
        <taxon>Basidiobolaceae</taxon>
        <taxon>Basidiobolus</taxon>
    </lineage>
</organism>
<proteinExistence type="predicted"/>
<dbReference type="EMBL" id="JASJQH010004875">
    <property type="protein sequence ID" value="KAK9752637.1"/>
    <property type="molecule type" value="Genomic_DNA"/>
</dbReference>
<evidence type="ECO:0000313" key="1">
    <source>
        <dbReference type="EMBL" id="KAK9752637.1"/>
    </source>
</evidence>
<accession>A0ABR2WCN0</accession>
<sequence length="128" mass="14026">KSSICSGSVCQDQNHDSALGTSTGTFQNVEISPKVKGKQKAAQTLQRTLSIGPLQGFTKIVKVLEEYFQKYEGKNAVQVCGKWLHKKSIQLEIQSGVDCADILEELDTVWHNIAGYPPDSLKNVDSAM</sequence>
<gene>
    <name evidence="1" type="ORF">K7432_018024</name>
</gene>
<protein>
    <submittedName>
        <fullName evidence="1">Uncharacterized protein</fullName>
    </submittedName>
</protein>
<name>A0ABR2WCN0_9FUNG</name>